<evidence type="ECO:0000256" key="2">
    <source>
        <dbReference type="ARBA" id="ARBA00012411"/>
    </source>
</evidence>
<evidence type="ECO:0000256" key="4">
    <source>
        <dbReference type="ARBA" id="ARBA00022679"/>
    </source>
</evidence>
<dbReference type="InterPro" id="IPR050117">
    <property type="entry name" value="MAPK"/>
</dbReference>
<proteinExistence type="inferred from homology"/>
<dbReference type="OrthoDB" id="192887at2759"/>
<dbReference type="FunFam" id="3.30.200.20:FF:000046">
    <property type="entry name" value="Mitogen-activated protein kinase"/>
    <property type="match status" value="1"/>
</dbReference>
<keyword evidence="3" id="KW-0723">Serine/threonine-protein kinase</keyword>
<dbReference type="PROSITE" id="PS00108">
    <property type="entry name" value="PROTEIN_KINASE_ST"/>
    <property type="match status" value="1"/>
</dbReference>
<gene>
    <name evidence="11" type="ORF">N7468_002165</name>
</gene>
<keyword evidence="7" id="KW-0067">ATP-binding</keyword>
<dbReference type="Proteomes" id="UP001150941">
    <property type="component" value="Unassembled WGS sequence"/>
</dbReference>
<reference evidence="11" key="1">
    <citation type="submission" date="2022-11" db="EMBL/GenBank/DDBJ databases">
        <authorList>
            <person name="Petersen C."/>
        </authorList>
    </citation>
    <scope>NUCLEOTIDE SEQUENCE</scope>
    <source>
        <strain evidence="11">IBT 19713</strain>
    </source>
</reference>
<dbReference type="PANTHER" id="PTHR24055">
    <property type="entry name" value="MITOGEN-ACTIVATED PROTEIN KINASE"/>
    <property type="match status" value="1"/>
</dbReference>
<dbReference type="SUPFAM" id="SSF56112">
    <property type="entry name" value="Protein kinase-like (PK-like)"/>
    <property type="match status" value="1"/>
</dbReference>
<dbReference type="Gene3D" id="3.30.200.20">
    <property type="entry name" value="Phosphorylase Kinase, domain 1"/>
    <property type="match status" value="1"/>
</dbReference>
<evidence type="ECO:0000256" key="3">
    <source>
        <dbReference type="ARBA" id="ARBA00022527"/>
    </source>
</evidence>
<evidence type="ECO:0000256" key="1">
    <source>
        <dbReference type="ARBA" id="ARBA00001946"/>
    </source>
</evidence>
<evidence type="ECO:0000313" key="11">
    <source>
        <dbReference type="EMBL" id="KAJ5247182.1"/>
    </source>
</evidence>
<dbReference type="Gene3D" id="1.10.510.10">
    <property type="entry name" value="Transferase(Phosphotransferase) domain 1"/>
    <property type="match status" value="1"/>
</dbReference>
<dbReference type="PRINTS" id="PR01773">
    <property type="entry name" value="P38MAPKINASE"/>
</dbReference>
<keyword evidence="12" id="KW-1185">Reference proteome</keyword>
<sequence length="375" mass="42808">MANFVKTELMGTTLETTDRYSDLKPRGLGASGIICSATDTTSKETVAIKKIMNPFATSGVAKRTYREVHMLCNLRHDNLINLRDIFISPSEDVYLVTDLVQMDLHHLLQSTKKPPEGQFIQFFTYQILRGLKFIHSAGVIHRDLKPSNILINENCDLKICDFGLAREKDEQMTGYVTTRYYRAPEVMLTWQRYTYAVDIWSVGCILAELLRGQVLFPGKDHVHQLTLIIELLGKPPKEVMDTVYSKNALDFVEGLPDHKPKSLASVFKGADPQAVDLLEKMLVLDPAKRINTEDGLAHPYVAMYSEPEDEPIFDKQIDWSLLESEKSEDEWKTHIYFEVLRYHRGAYNGEVPDDSFEGKGNFEGWLGKEMVSETY</sequence>
<dbReference type="Pfam" id="PF00069">
    <property type="entry name" value="Pkinase"/>
    <property type="match status" value="1"/>
</dbReference>
<dbReference type="FunFam" id="1.10.510.10:FF:000049">
    <property type="entry name" value="Mitogen-activated protein kinase"/>
    <property type="match status" value="1"/>
</dbReference>
<name>A0A9W9PKX0_9EURO</name>
<dbReference type="EMBL" id="JAPQKS010000002">
    <property type="protein sequence ID" value="KAJ5247182.1"/>
    <property type="molecule type" value="Genomic_DNA"/>
</dbReference>
<dbReference type="AlphaFoldDB" id="A0A9W9PKX0"/>
<dbReference type="GeneID" id="83198765"/>
<comment type="caution">
    <text evidence="11">The sequence shown here is derived from an EMBL/GenBank/DDBJ whole genome shotgun (WGS) entry which is preliminary data.</text>
</comment>
<evidence type="ECO:0000256" key="7">
    <source>
        <dbReference type="ARBA" id="ARBA00022840"/>
    </source>
</evidence>
<dbReference type="GO" id="GO:0004707">
    <property type="term" value="F:MAP kinase activity"/>
    <property type="evidence" value="ECO:0007669"/>
    <property type="project" value="UniProtKB-EC"/>
</dbReference>
<dbReference type="GO" id="GO:0005524">
    <property type="term" value="F:ATP binding"/>
    <property type="evidence" value="ECO:0007669"/>
    <property type="project" value="UniProtKB-KW"/>
</dbReference>
<evidence type="ECO:0000256" key="8">
    <source>
        <dbReference type="ARBA" id="ARBA00061056"/>
    </source>
</evidence>
<comment type="similarity">
    <text evidence="8">Belongs to the protein kinase superfamily. Ser/Thr protein kinase family. MAP kinase subfamily.</text>
</comment>
<dbReference type="SMART" id="SM00220">
    <property type="entry name" value="S_TKc"/>
    <property type="match status" value="1"/>
</dbReference>
<feature type="domain" description="Protein kinase" evidence="10">
    <location>
        <begin position="20"/>
        <end position="301"/>
    </location>
</feature>
<dbReference type="InterPro" id="IPR003527">
    <property type="entry name" value="MAP_kinase_CS"/>
</dbReference>
<dbReference type="InterPro" id="IPR008271">
    <property type="entry name" value="Ser/Thr_kinase_AS"/>
</dbReference>
<dbReference type="InterPro" id="IPR000719">
    <property type="entry name" value="Prot_kinase_dom"/>
</dbReference>
<dbReference type="PROSITE" id="PS50011">
    <property type="entry name" value="PROTEIN_KINASE_DOM"/>
    <property type="match status" value="1"/>
</dbReference>
<keyword evidence="6" id="KW-0418">Kinase</keyword>
<dbReference type="InterPro" id="IPR011009">
    <property type="entry name" value="Kinase-like_dom_sf"/>
</dbReference>
<reference evidence="11" key="2">
    <citation type="journal article" date="2023" name="IMA Fungus">
        <title>Comparative genomic study of the Penicillium genus elucidates a diverse pangenome and 15 lateral gene transfer events.</title>
        <authorList>
            <person name="Petersen C."/>
            <person name="Sorensen T."/>
            <person name="Nielsen M.R."/>
            <person name="Sondergaard T.E."/>
            <person name="Sorensen J.L."/>
            <person name="Fitzpatrick D.A."/>
            <person name="Frisvad J.C."/>
            <person name="Nielsen K.L."/>
        </authorList>
    </citation>
    <scope>NUCLEOTIDE SEQUENCE</scope>
    <source>
        <strain evidence="11">IBT 19713</strain>
    </source>
</reference>
<dbReference type="PROSITE" id="PS01351">
    <property type="entry name" value="MAPK"/>
    <property type="match status" value="1"/>
</dbReference>
<evidence type="ECO:0000259" key="10">
    <source>
        <dbReference type="PROSITE" id="PS50011"/>
    </source>
</evidence>
<keyword evidence="4" id="KW-0808">Transferase</keyword>
<evidence type="ECO:0000256" key="9">
    <source>
        <dbReference type="ARBA" id="ARBA00074789"/>
    </source>
</evidence>
<dbReference type="InterPro" id="IPR008352">
    <property type="entry name" value="MAPK_HOG-like"/>
</dbReference>
<protein>
    <recommendedName>
        <fullName evidence="9">Mitogen-activated protein kinase mpkC</fullName>
        <ecNumber evidence="2">2.7.11.24</ecNumber>
    </recommendedName>
</protein>
<organism evidence="11 12">
    <name type="scientific">Penicillium chermesinum</name>
    <dbReference type="NCBI Taxonomy" id="63820"/>
    <lineage>
        <taxon>Eukaryota</taxon>
        <taxon>Fungi</taxon>
        <taxon>Dikarya</taxon>
        <taxon>Ascomycota</taxon>
        <taxon>Pezizomycotina</taxon>
        <taxon>Eurotiomycetes</taxon>
        <taxon>Eurotiomycetidae</taxon>
        <taxon>Eurotiales</taxon>
        <taxon>Aspergillaceae</taxon>
        <taxon>Penicillium</taxon>
    </lineage>
</organism>
<comment type="cofactor">
    <cofactor evidence="1">
        <name>Mg(2+)</name>
        <dbReference type="ChEBI" id="CHEBI:18420"/>
    </cofactor>
</comment>
<evidence type="ECO:0000256" key="5">
    <source>
        <dbReference type="ARBA" id="ARBA00022741"/>
    </source>
</evidence>
<dbReference type="EC" id="2.7.11.24" evidence="2"/>
<evidence type="ECO:0000313" key="12">
    <source>
        <dbReference type="Proteomes" id="UP001150941"/>
    </source>
</evidence>
<keyword evidence="5" id="KW-0547">Nucleotide-binding</keyword>
<evidence type="ECO:0000256" key="6">
    <source>
        <dbReference type="ARBA" id="ARBA00022777"/>
    </source>
</evidence>
<dbReference type="RefSeq" id="XP_058334603.1">
    <property type="nucleotide sequence ID" value="XM_058471462.1"/>
</dbReference>
<accession>A0A9W9PKX0</accession>